<dbReference type="PANTHER" id="PTHR33390">
    <property type="entry name" value="STRESS UP-REGULATED NOD 19 PROTEIN"/>
    <property type="match status" value="1"/>
</dbReference>
<keyword evidence="2" id="KW-1185">Reference proteome</keyword>
<dbReference type="EMBL" id="JBJUIK010000004">
    <property type="protein sequence ID" value="KAL3529036.1"/>
    <property type="molecule type" value="Genomic_DNA"/>
</dbReference>
<evidence type="ECO:0000313" key="2">
    <source>
        <dbReference type="Proteomes" id="UP001630127"/>
    </source>
</evidence>
<dbReference type="Pfam" id="PF07712">
    <property type="entry name" value="SURNod19"/>
    <property type="match status" value="1"/>
</dbReference>
<evidence type="ECO:0008006" key="3">
    <source>
        <dbReference type="Google" id="ProtNLM"/>
    </source>
</evidence>
<name>A0ABD3AB56_9GENT</name>
<protein>
    <recommendedName>
        <fullName evidence="3">Plastocyanin-like domain-containing protein</fullName>
    </recommendedName>
</protein>
<dbReference type="PANTHER" id="PTHR33390:SF1">
    <property type="entry name" value="STRESS UP-REGULATED NOD 19 PROTEIN"/>
    <property type="match status" value="1"/>
</dbReference>
<dbReference type="AlphaFoldDB" id="A0ABD3AB56"/>
<comment type="caution">
    <text evidence="1">The sequence shown here is derived from an EMBL/GenBank/DDBJ whole genome shotgun (WGS) entry which is preliminary data.</text>
</comment>
<dbReference type="InterPro" id="IPR011692">
    <property type="entry name" value="Stress_up-reg_Nod19"/>
</dbReference>
<gene>
    <name evidence="1" type="ORF">ACH5RR_008358</name>
</gene>
<sequence length="135" mass="14688">MEPGNETGYIVRMSTCYPQPVSFKISTGESLTLVSNYSNAQMHTGVMGLFYILVADQPAQNANSAPHASVDVRSHASYRTYPLRIRKQATLLCLGGNSVSSCLVLAPVITYPRRCRKAAGYESIAAGAWFTNLHT</sequence>
<reference evidence="1 2" key="1">
    <citation type="submission" date="2024-11" db="EMBL/GenBank/DDBJ databases">
        <title>A near-complete genome assembly of Cinchona calisaya.</title>
        <authorList>
            <person name="Lian D.C."/>
            <person name="Zhao X.W."/>
            <person name="Wei L."/>
        </authorList>
    </citation>
    <scope>NUCLEOTIDE SEQUENCE [LARGE SCALE GENOMIC DNA]</scope>
    <source>
        <tissue evidence="1">Nenye</tissue>
    </source>
</reference>
<evidence type="ECO:0000313" key="1">
    <source>
        <dbReference type="EMBL" id="KAL3529036.1"/>
    </source>
</evidence>
<proteinExistence type="predicted"/>
<accession>A0ABD3AB56</accession>
<dbReference type="Proteomes" id="UP001630127">
    <property type="component" value="Unassembled WGS sequence"/>
</dbReference>
<organism evidence="1 2">
    <name type="scientific">Cinchona calisaya</name>
    <dbReference type="NCBI Taxonomy" id="153742"/>
    <lineage>
        <taxon>Eukaryota</taxon>
        <taxon>Viridiplantae</taxon>
        <taxon>Streptophyta</taxon>
        <taxon>Embryophyta</taxon>
        <taxon>Tracheophyta</taxon>
        <taxon>Spermatophyta</taxon>
        <taxon>Magnoliopsida</taxon>
        <taxon>eudicotyledons</taxon>
        <taxon>Gunneridae</taxon>
        <taxon>Pentapetalae</taxon>
        <taxon>asterids</taxon>
        <taxon>lamiids</taxon>
        <taxon>Gentianales</taxon>
        <taxon>Rubiaceae</taxon>
        <taxon>Cinchonoideae</taxon>
        <taxon>Cinchoneae</taxon>
        <taxon>Cinchona</taxon>
    </lineage>
</organism>